<evidence type="ECO:0000256" key="4">
    <source>
        <dbReference type="ARBA" id="ARBA00022192"/>
    </source>
</evidence>
<feature type="region of interest" description="Disordered" evidence="13">
    <location>
        <begin position="1"/>
        <end position="35"/>
    </location>
</feature>
<comment type="caution">
    <text evidence="15">The sequence shown here is derived from an EMBL/GenBank/DDBJ whole genome shotgun (WGS) entry which is preliminary data.</text>
</comment>
<evidence type="ECO:0000256" key="2">
    <source>
        <dbReference type="ARBA" id="ARBA00004496"/>
    </source>
</evidence>
<evidence type="ECO:0000259" key="14">
    <source>
        <dbReference type="PROSITE" id="PS51151"/>
    </source>
</evidence>
<keyword evidence="8" id="KW-0653">Protein transport</keyword>
<evidence type="ECO:0000313" key="16">
    <source>
        <dbReference type="Proteomes" id="UP001166286"/>
    </source>
</evidence>
<protein>
    <recommendedName>
        <fullName evidence="4 12">Nascent polypeptide-associated complex subunit beta</fullName>
    </recommendedName>
</protein>
<feature type="compositionally biased region" description="Gly residues" evidence="13">
    <location>
        <begin position="128"/>
        <end position="139"/>
    </location>
</feature>
<evidence type="ECO:0000256" key="5">
    <source>
        <dbReference type="ARBA" id="ARBA00022448"/>
    </source>
</evidence>
<evidence type="ECO:0000256" key="9">
    <source>
        <dbReference type="ARBA" id="ARBA00023015"/>
    </source>
</evidence>
<feature type="compositionally biased region" description="Acidic residues" evidence="13">
    <location>
        <begin position="143"/>
        <end position="160"/>
    </location>
</feature>
<gene>
    <name evidence="15" type="ORF">JMJ35_010353</name>
</gene>
<dbReference type="InterPro" id="IPR002715">
    <property type="entry name" value="Nas_poly-pep-assoc_cplx_dom"/>
</dbReference>
<evidence type="ECO:0000256" key="10">
    <source>
        <dbReference type="ARBA" id="ARBA00023163"/>
    </source>
</evidence>
<evidence type="ECO:0000256" key="3">
    <source>
        <dbReference type="ARBA" id="ARBA00005296"/>
    </source>
</evidence>
<evidence type="ECO:0000256" key="13">
    <source>
        <dbReference type="SAM" id="MobiDB-lite"/>
    </source>
</evidence>
<dbReference type="CDD" id="cd22055">
    <property type="entry name" value="NAC_BTF3"/>
    <property type="match status" value="1"/>
</dbReference>
<dbReference type="SMART" id="SM01407">
    <property type="entry name" value="NAC"/>
    <property type="match status" value="1"/>
</dbReference>
<dbReference type="Proteomes" id="UP001166286">
    <property type="component" value="Unassembled WGS sequence"/>
</dbReference>
<keyword evidence="16" id="KW-1185">Reference proteome</keyword>
<dbReference type="Gene3D" id="2.20.70.30">
    <property type="entry name" value="Nascent polypeptide-associated complex domain"/>
    <property type="match status" value="1"/>
</dbReference>
<feature type="domain" description="NAC-A/B" evidence="14">
    <location>
        <begin position="32"/>
        <end position="97"/>
    </location>
</feature>
<proteinExistence type="inferred from homology"/>
<reference evidence="15" key="1">
    <citation type="submission" date="2023-03" db="EMBL/GenBank/DDBJ databases">
        <title>Complete genome of Cladonia borealis.</title>
        <authorList>
            <person name="Park H."/>
        </authorList>
    </citation>
    <scope>NUCLEOTIDE SEQUENCE</scope>
    <source>
        <strain evidence="15">ANT050790</strain>
    </source>
</reference>
<dbReference type="PANTHER" id="PTHR10351">
    <property type="entry name" value="TRANSCRIPTION FACTOR BTF3 FAMILY MEMBER"/>
    <property type="match status" value="1"/>
</dbReference>
<keyword evidence="6" id="KW-0963">Cytoplasm</keyword>
<comment type="subcellular location">
    <subcellularLocation>
        <location evidence="2">Cytoplasm</location>
    </subcellularLocation>
    <subcellularLocation>
        <location evidence="1">Nucleus</location>
    </subcellularLocation>
</comment>
<keyword evidence="7" id="KW-0678">Repressor</keyword>
<evidence type="ECO:0000256" key="6">
    <source>
        <dbReference type="ARBA" id="ARBA00022490"/>
    </source>
</evidence>
<organism evidence="15 16">
    <name type="scientific">Cladonia borealis</name>
    <dbReference type="NCBI Taxonomy" id="184061"/>
    <lineage>
        <taxon>Eukaryota</taxon>
        <taxon>Fungi</taxon>
        <taxon>Dikarya</taxon>
        <taxon>Ascomycota</taxon>
        <taxon>Pezizomycotina</taxon>
        <taxon>Lecanoromycetes</taxon>
        <taxon>OSLEUM clade</taxon>
        <taxon>Lecanoromycetidae</taxon>
        <taxon>Lecanorales</taxon>
        <taxon>Lecanorineae</taxon>
        <taxon>Cladoniaceae</taxon>
        <taxon>Cladonia</taxon>
    </lineage>
</organism>
<dbReference type="AlphaFoldDB" id="A0AA39V622"/>
<evidence type="ECO:0000256" key="12">
    <source>
        <dbReference type="RuleBase" id="RU361272"/>
    </source>
</evidence>
<evidence type="ECO:0000313" key="15">
    <source>
        <dbReference type="EMBL" id="KAK0507315.1"/>
    </source>
</evidence>
<comment type="similarity">
    <text evidence="3 12">Belongs to the NAC-beta family.</text>
</comment>
<keyword evidence="10 12" id="KW-0804">Transcription</keyword>
<sequence>MDQAKLAKMQQSVRIGKGTPRRKVKKVHKTSGTDDKKLQTSLKKLNVQPIQAIEEVNMFKEDGNVIHFAAPKVHASVPSNTFAIYGTGEDKELTELVPGILNQLGPDSLASLRKLAESYQSMQKKEGGGGGVGGAGEGGKGGEEDDDEDDDIPDLVEGENFESKVE</sequence>
<evidence type="ECO:0000256" key="1">
    <source>
        <dbReference type="ARBA" id="ARBA00004123"/>
    </source>
</evidence>
<comment type="subunit">
    <text evidence="12">Part of the nascent polypeptide-associated complex (NAC).</text>
</comment>
<dbReference type="GO" id="GO:0015031">
    <property type="term" value="P:protein transport"/>
    <property type="evidence" value="ECO:0007669"/>
    <property type="project" value="UniProtKB-KW"/>
</dbReference>
<keyword evidence="11" id="KW-0539">Nucleus</keyword>
<dbReference type="InterPro" id="IPR038187">
    <property type="entry name" value="NAC_A/B_dom_sf"/>
</dbReference>
<dbReference type="Pfam" id="PF01849">
    <property type="entry name" value="NAC"/>
    <property type="match status" value="1"/>
</dbReference>
<dbReference type="GO" id="GO:0005737">
    <property type="term" value="C:cytoplasm"/>
    <property type="evidence" value="ECO:0007669"/>
    <property type="project" value="UniProtKB-SubCell"/>
</dbReference>
<accession>A0AA39V622</accession>
<keyword evidence="9 12" id="KW-0805">Transcription regulation</keyword>
<dbReference type="PROSITE" id="PS51151">
    <property type="entry name" value="NAC_AB"/>
    <property type="match status" value="1"/>
</dbReference>
<feature type="compositionally biased region" description="Basic residues" evidence="13">
    <location>
        <begin position="19"/>
        <end position="29"/>
    </location>
</feature>
<evidence type="ECO:0000256" key="11">
    <source>
        <dbReference type="ARBA" id="ARBA00023242"/>
    </source>
</evidence>
<dbReference type="EMBL" id="JAFEKC020000024">
    <property type="protein sequence ID" value="KAK0507315.1"/>
    <property type="molecule type" value="Genomic_DNA"/>
</dbReference>
<dbReference type="GO" id="GO:0005634">
    <property type="term" value="C:nucleus"/>
    <property type="evidence" value="ECO:0007669"/>
    <property type="project" value="UniProtKB-SubCell"/>
</dbReference>
<dbReference type="InterPro" id="IPR039370">
    <property type="entry name" value="BTF3"/>
</dbReference>
<dbReference type="FunFam" id="2.20.70.30:FF:000003">
    <property type="entry name" value="Nascent polypeptide-associated complex subunit beta"/>
    <property type="match status" value="1"/>
</dbReference>
<feature type="region of interest" description="Disordered" evidence="13">
    <location>
        <begin position="120"/>
        <end position="166"/>
    </location>
</feature>
<keyword evidence="5" id="KW-0813">Transport</keyword>
<name>A0AA39V622_9LECA</name>
<evidence type="ECO:0000256" key="7">
    <source>
        <dbReference type="ARBA" id="ARBA00022491"/>
    </source>
</evidence>
<evidence type="ECO:0000256" key="8">
    <source>
        <dbReference type="ARBA" id="ARBA00022927"/>
    </source>
</evidence>